<protein>
    <recommendedName>
        <fullName evidence="9">DNA recombination protein RmuC</fullName>
    </recommendedName>
</protein>
<feature type="coiled-coil region" evidence="5">
    <location>
        <begin position="54"/>
        <end position="88"/>
    </location>
</feature>
<evidence type="ECO:0000313" key="7">
    <source>
        <dbReference type="EMBL" id="BEH01429.1"/>
    </source>
</evidence>
<evidence type="ECO:0000313" key="8">
    <source>
        <dbReference type="Proteomes" id="UP001431656"/>
    </source>
</evidence>
<sequence>MELNTVLALIVALLMGVAVGVVVTRSRNAAVLAQLRADRDAAVAQAQAQMDSAVAVAQTQRDAAIQRLEELTADREVLVNQFKVLADQTLQEQARRADAAAEQRLKHTEALMTPVKDSLAALNSQLTHVENQRHAQAAELGEQVRQVMATGESLRRETNALSTALRKPQVRGAWGELQLHRVVEIAGMLDHCDFYEQASGVTSADTRIRPDMKVMLGGGKFVYVDSKVPLSAFLDAQEATSDGDRQARLKQFGENVKSHVDQLSAKQYWKSDTGTPEFVVLFIPSEALGAEALAQRPDLHEYAAGRNIIVATPTTLIGLLRAVAYGWKQAALADSAAEVFALGRELYDRLVTMGGAFAKLGRSLQQSVTHYNSAVGSMETRVLVSARRFRDLQVTEKELQSPQGIEQSARPLSAPELVAEAEARTLPAPSRIRLVQTDPADGIDGTAEELLARSEPTVAELVETDQQAGSSRGTRLDELGS</sequence>
<evidence type="ECO:0000256" key="4">
    <source>
        <dbReference type="ARBA" id="ARBA00023172"/>
    </source>
</evidence>
<evidence type="ECO:0000256" key="3">
    <source>
        <dbReference type="ARBA" id="ARBA00023054"/>
    </source>
</evidence>
<feature type="compositionally biased region" description="Polar residues" evidence="6">
    <location>
        <begin position="464"/>
        <end position="473"/>
    </location>
</feature>
<keyword evidence="4" id="KW-0233">DNA recombination</keyword>
<keyword evidence="8" id="KW-1185">Reference proteome</keyword>
<accession>A0AAN0KCT0</accession>
<comment type="function">
    <text evidence="1">Involved in DNA recombination.</text>
</comment>
<evidence type="ECO:0000256" key="6">
    <source>
        <dbReference type="SAM" id="MobiDB-lite"/>
    </source>
</evidence>
<evidence type="ECO:0000256" key="5">
    <source>
        <dbReference type="SAM" id="Coils"/>
    </source>
</evidence>
<feature type="region of interest" description="Disordered" evidence="6">
    <location>
        <begin position="458"/>
        <end position="481"/>
    </location>
</feature>
<name>A0AAN0KCT0_9ACTN</name>
<keyword evidence="3 5" id="KW-0175">Coiled coil</keyword>
<organism evidence="7 8">
    <name type="scientific">Brooklawnia propionicigenes</name>
    <dbReference type="NCBI Taxonomy" id="3041175"/>
    <lineage>
        <taxon>Bacteria</taxon>
        <taxon>Bacillati</taxon>
        <taxon>Actinomycetota</taxon>
        <taxon>Actinomycetes</taxon>
        <taxon>Propionibacteriales</taxon>
        <taxon>Propionibacteriaceae</taxon>
        <taxon>Brooklawnia</taxon>
    </lineage>
</organism>
<dbReference type="InterPro" id="IPR003798">
    <property type="entry name" value="DNA_recombination_RmuC"/>
</dbReference>
<evidence type="ECO:0000256" key="2">
    <source>
        <dbReference type="ARBA" id="ARBA00009840"/>
    </source>
</evidence>
<dbReference type="RefSeq" id="WP_286267640.1">
    <property type="nucleotide sequence ID" value="NZ_AP028056.1"/>
</dbReference>
<reference evidence="7" key="1">
    <citation type="journal article" date="2024" name="Int. J. Syst. Evol. Microbiol.">
        <title>Brooklawnia propionicigenes sp. nov., a facultatively anaerobic, propionate-producing bacterium isolated from a methanogenic reactor treating waste from cattle farms.</title>
        <authorList>
            <person name="Akita Y."/>
            <person name="Ueki A."/>
            <person name="Tonouchi A."/>
            <person name="Sugawara Y."/>
            <person name="Honma S."/>
            <person name="Kaku N."/>
            <person name="Ueki K."/>
        </authorList>
    </citation>
    <scope>NUCLEOTIDE SEQUENCE</scope>
    <source>
        <strain evidence="7">SH051</strain>
    </source>
</reference>
<dbReference type="PANTHER" id="PTHR30563">
    <property type="entry name" value="DNA RECOMBINATION PROTEIN RMUC"/>
    <property type="match status" value="1"/>
</dbReference>
<dbReference type="PANTHER" id="PTHR30563:SF0">
    <property type="entry name" value="DNA RECOMBINATION PROTEIN RMUC"/>
    <property type="match status" value="1"/>
</dbReference>
<dbReference type="KEGG" id="broo:brsh051_07100"/>
<dbReference type="EMBL" id="AP028056">
    <property type="protein sequence ID" value="BEH01429.1"/>
    <property type="molecule type" value="Genomic_DNA"/>
</dbReference>
<dbReference type="Pfam" id="PF02646">
    <property type="entry name" value="RmuC"/>
    <property type="match status" value="1"/>
</dbReference>
<dbReference type="GO" id="GO:0006310">
    <property type="term" value="P:DNA recombination"/>
    <property type="evidence" value="ECO:0007669"/>
    <property type="project" value="UniProtKB-KW"/>
</dbReference>
<dbReference type="AlphaFoldDB" id="A0AAN0KCT0"/>
<comment type="similarity">
    <text evidence="2">Belongs to the RmuC family.</text>
</comment>
<evidence type="ECO:0008006" key="9">
    <source>
        <dbReference type="Google" id="ProtNLM"/>
    </source>
</evidence>
<proteinExistence type="inferred from homology"/>
<dbReference type="Proteomes" id="UP001431656">
    <property type="component" value="Chromosome"/>
</dbReference>
<evidence type="ECO:0000256" key="1">
    <source>
        <dbReference type="ARBA" id="ARBA00003416"/>
    </source>
</evidence>
<gene>
    <name evidence="7" type="ORF">brsh051_07100</name>
</gene>